<dbReference type="InterPro" id="IPR003779">
    <property type="entry name" value="CMD-like"/>
</dbReference>
<accession>A0A7I9ZTC8</accession>
<feature type="domain" description="Carboxymuconolactone decarboxylase-like" evidence="2">
    <location>
        <begin position="140"/>
        <end position="210"/>
    </location>
</feature>
<dbReference type="SUPFAM" id="SSF69118">
    <property type="entry name" value="AhpD-like"/>
    <property type="match status" value="1"/>
</dbReference>
<comment type="caution">
    <text evidence="3">The sequence shown here is derived from an EMBL/GenBank/DDBJ whole genome shotgun (WGS) entry which is preliminary data.</text>
</comment>
<evidence type="ECO:0000256" key="1">
    <source>
        <dbReference type="SAM" id="MobiDB-lite"/>
    </source>
</evidence>
<protein>
    <recommendedName>
        <fullName evidence="2">Carboxymuconolactone decarboxylase-like domain-containing protein</fullName>
    </recommendedName>
</protein>
<dbReference type="RefSeq" id="WP_163892153.1">
    <property type="nucleotide sequence ID" value="NZ_BLLB01000002.1"/>
</dbReference>
<gene>
    <name evidence="3" type="ORF">MHIP_44590</name>
</gene>
<feature type="region of interest" description="Disordered" evidence="1">
    <location>
        <begin position="1"/>
        <end position="20"/>
    </location>
</feature>
<sequence length="280" mass="30081">MSEPTPSERLAGLVASSSGDSNADTLIRLTCGRALALPALPTPGDLADERTKELSVLAAFAEQFSVDVTNIGDNQRTRFLAAAGDNAFRVAVAIFIADFVPRVWAGCEALDLGHPGRTADVQWDRDTDPIDALLNGFVPAVARLSKLDPVTTEIVRLRGAAAHHCRLCQSLREVHALDAGGSEDMYRQIADFESADDLSDAHKAALRYVDALIWTPSQIDPSVAAGVRKHFSGKQMIELTLDVMRNAANKIAVSLAADEPRVAEGTERYEVDEAGQTIFA</sequence>
<organism evidence="3 4">
    <name type="scientific">Mycolicibacterium hippocampi</name>
    <dbReference type="NCBI Taxonomy" id="659824"/>
    <lineage>
        <taxon>Bacteria</taxon>
        <taxon>Bacillati</taxon>
        <taxon>Actinomycetota</taxon>
        <taxon>Actinomycetes</taxon>
        <taxon>Mycobacteriales</taxon>
        <taxon>Mycobacteriaceae</taxon>
        <taxon>Mycolicibacterium</taxon>
    </lineage>
</organism>
<dbReference type="Gene3D" id="1.20.1290.10">
    <property type="entry name" value="AhpD-like"/>
    <property type="match status" value="1"/>
</dbReference>
<dbReference type="Proteomes" id="UP000465304">
    <property type="component" value="Unassembled WGS sequence"/>
</dbReference>
<reference evidence="3 4" key="1">
    <citation type="journal article" date="2019" name="Emerg. Microbes Infect.">
        <title>Comprehensive subspecies identification of 175 nontuberculous mycobacteria species based on 7547 genomic profiles.</title>
        <authorList>
            <person name="Matsumoto Y."/>
            <person name="Kinjo T."/>
            <person name="Motooka D."/>
            <person name="Nabeya D."/>
            <person name="Jung N."/>
            <person name="Uechi K."/>
            <person name="Horii T."/>
            <person name="Iida T."/>
            <person name="Fujita J."/>
            <person name="Nakamura S."/>
        </authorList>
    </citation>
    <scope>NUCLEOTIDE SEQUENCE [LARGE SCALE GENOMIC DNA]</scope>
    <source>
        <strain evidence="3 4">JCM 30996</strain>
    </source>
</reference>
<proteinExistence type="predicted"/>
<dbReference type="Pfam" id="PF02627">
    <property type="entry name" value="CMD"/>
    <property type="match status" value="1"/>
</dbReference>
<evidence type="ECO:0000313" key="3">
    <source>
        <dbReference type="EMBL" id="GFH03976.1"/>
    </source>
</evidence>
<dbReference type="EMBL" id="BLLB01000002">
    <property type="protein sequence ID" value="GFH03976.1"/>
    <property type="molecule type" value="Genomic_DNA"/>
</dbReference>
<evidence type="ECO:0000313" key="4">
    <source>
        <dbReference type="Proteomes" id="UP000465304"/>
    </source>
</evidence>
<name>A0A7I9ZTC8_9MYCO</name>
<dbReference type="AlphaFoldDB" id="A0A7I9ZTC8"/>
<keyword evidence="4" id="KW-1185">Reference proteome</keyword>
<dbReference type="GO" id="GO:0051920">
    <property type="term" value="F:peroxiredoxin activity"/>
    <property type="evidence" value="ECO:0007669"/>
    <property type="project" value="InterPro"/>
</dbReference>
<dbReference type="InterPro" id="IPR029032">
    <property type="entry name" value="AhpD-like"/>
</dbReference>
<evidence type="ECO:0000259" key="2">
    <source>
        <dbReference type="Pfam" id="PF02627"/>
    </source>
</evidence>